<dbReference type="EMBL" id="BART01041477">
    <property type="protein sequence ID" value="GAH26228.1"/>
    <property type="molecule type" value="Genomic_DNA"/>
</dbReference>
<sequence length="64" mass="7773">YDVFPNYDQSFNHIILNEESLEIYMVNSTNLERNLILEQKLGRSKFVRPYLTRMEHLLNPDVWD</sequence>
<comment type="caution">
    <text evidence="1">The sequence shown here is derived from an EMBL/GenBank/DDBJ whole genome shotgun (WGS) entry which is preliminary data.</text>
</comment>
<name>X1FZM8_9ZZZZ</name>
<accession>X1FZM8</accession>
<evidence type="ECO:0000313" key="1">
    <source>
        <dbReference type="EMBL" id="GAH26228.1"/>
    </source>
</evidence>
<protein>
    <submittedName>
        <fullName evidence="1">Uncharacterized protein</fullName>
    </submittedName>
</protein>
<feature type="non-terminal residue" evidence="1">
    <location>
        <position position="64"/>
    </location>
</feature>
<feature type="non-terminal residue" evidence="1">
    <location>
        <position position="1"/>
    </location>
</feature>
<dbReference type="AlphaFoldDB" id="X1FZM8"/>
<organism evidence="1">
    <name type="scientific">marine sediment metagenome</name>
    <dbReference type="NCBI Taxonomy" id="412755"/>
    <lineage>
        <taxon>unclassified sequences</taxon>
        <taxon>metagenomes</taxon>
        <taxon>ecological metagenomes</taxon>
    </lineage>
</organism>
<gene>
    <name evidence="1" type="ORF">S01H4_66716</name>
</gene>
<reference evidence="1" key="1">
    <citation type="journal article" date="2014" name="Front. Microbiol.">
        <title>High frequency of phylogenetically diverse reductive dehalogenase-homologous genes in deep subseafloor sedimentary metagenomes.</title>
        <authorList>
            <person name="Kawai M."/>
            <person name="Futagami T."/>
            <person name="Toyoda A."/>
            <person name="Takaki Y."/>
            <person name="Nishi S."/>
            <person name="Hori S."/>
            <person name="Arai W."/>
            <person name="Tsubouchi T."/>
            <person name="Morono Y."/>
            <person name="Uchiyama I."/>
            <person name="Ito T."/>
            <person name="Fujiyama A."/>
            <person name="Inagaki F."/>
            <person name="Takami H."/>
        </authorList>
    </citation>
    <scope>NUCLEOTIDE SEQUENCE</scope>
    <source>
        <strain evidence="1">Expedition CK06-06</strain>
    </source>
</reference>
<proteinExistence type="predicted"/>